<dbReference type="PROSITE" id="PS00430">
    <property type="entry name" value="TONB_DEPENDENT_REC_1"/>
    <property type="match status" value="1"/>
</dbReference>
<dbReference type="Pfam" id="PF00593">
    <property type="entry name" value="TonB_dep_Rec_b-barrel"/>
    <property type="match status" value="1"/>
</dbReference>
<feature type="short sequence motif" description="TonB box" evidence="15">
    <location>
        <begin position="45"/>
        <end position="51"/>
    </location>
</feature>
<dbReference type="InterPro" id="IPR010917">
    <property type="entry name" value="TonB_rcpt_CS"/>
</dbReference>
<dbReference type="InterPro" id="IPR010105">
    <property type="entry name" value="TonB_sidphr_rcpt"/>
</dbReference>
<keyword evidence="6 14" id="KW-0812">Transmembrane</keyword>
<evidence type="ECO:0000313" key="22">
    <source>
        <dbReference type="Proteomes" id="UP000029462"/>
    </source>
</evidence>
<sequence length="731" mass="81065">MSFTVHARDGRCPAAAPSLLAVCIAFALAPAAGVAATPDTTAGDTVIVDGSTDSAYADQERQDYSVKTTTSGTKMLLVPRDIPQSVSIISEQRMKDQKLESVGDVLKNTTGITQSATDSERINFYSRGFEIDNFMVDGIPTLFETRWNLGDSLSDTALYERVEVVRGANGLTTGSGNPSAAINLVRKHADSREFTGNVSAEYGSWNKQRYVADLSTPLTDDGRIRGRMVSGYQHNDSWLDRYSQEKKFFYGVLDVDLTDATTFSVGYDYQETNSNSPTWGGIPRWYTDGGRVNPDRSFSTAPEWAYVDKETERTFATLKQKLGDNWQLTVNGTHTETDLDSKQLYLDGQVDRETGLMVSPYGASYPFVGGTGYNTGKRKVDAIDTFANGSYDLLGRQHELMIGTNYTRQNNIYYSSWENIGDTQLGNYADYNGNFPQTNWNPLSLAQDDTIHQKSVYAATRLSLADPLHLILGARYTKYNLDTLNQQMEKNNTSPYAGVVFDINDTWSTYASYTSIFKPQTERDAQRKYLSPITGNNYEAGVKADWMNSRLTTSLAVFRIEQDHLAQSTGLVIPGSNGETAYREADGTVSKGVEFEINGALTDNWQMTFGATRYVADDAEGDAVNPNLPRTTVKMFTSYRLPTIQDLTVGGGVNWQNRVWSNVAVADGTLRAEQGSYALVDLFARYQVTKAFSLQANVDNLFDKSYETDIDSRTIVYGEPRNFSISANYSF</sequence>
<dbReference type="Proteomes" id="UP000029462">
    <property type="component" value="Unassembled WGS sequence"/>
</dbReference>
<evidence type="ECO:0000256" key="2">
    <source>
        <dbReference type="ARBA" id="ARBA00009810"/>
    </source>
</evidence>
<evidence type="ECO:0000256" key="18">
    <source>
        <dbReference type="SAM" id="SignalP"/>
    </source>
</evidence>
<keyword evidence="8" id="KW-0408">Iron</keyword>
<keyword evidence="11 14" id="KW-0472">Membrane</keyword>
<dbReference type="SUPFAM" id="SSF56935">
    <property type="entry name" value="Porins"/>
    <property type="match status" value="1"/>
</dbReference>
<dbReference type="PROSITE" id="PS52016">
    <property type="entry name" value="TONB_DEPENDENT_REC_3"/>
    <property type="match status" value="1"/>
</dbReference>
<evidence type="ECO:0000256" key="14">
    <source>
        <dbReference type="PROSITE-ProRule" id="PRU01360"/>
    </source>
</evidence>
<evidence type="ECO:0000256" key="13">
    <source>
        <dbReference type="ARBA" id="ARBA00023237"/>
    </source>
</evidence>
<dbReference type="RefSeq" id="WP_042392829.1">
    <property type="nucleotide sequence ID" value="NZ_BBMZ01000015.1"/>
</dbReference>
<dbReference type="PROSITE" id="PS01156">
    <property type="entry name" value="TONB_DEPENDENT_REC_2"/>
    <property type="match status" value="1"/>
</dbReference>
<evidence type="ECO:0000256" key="6">
    <source>
        <dbReference type="ARBA" id="ARBA00022692"/>
    </source>
</evidence>
<evidence type="ECO:0000313" key="21">
    <source>
        <dbReference type="EMBL" id="GAL59205.1"/>
    </source>
</evidence>
<dbReference type="InterPro" id="IPR000531">
    <property type="entry name" value="Beta-barrel_TonB"/>
</dbReference>
<evidence type="ECO:0000256" key="8">
    <source>
        <dbReference type="ARBA" id="ARBA00023004"/>
    </source>
</evidence>
<dbReference type="GO" id="GO:0038023">
    <property type="term" value="F:signaling receptor activity"/>
    <property type="evidence" value="ECO:0007669"/>
    <property type="project" value="InterPro"/>
</dbReference>
<keyword evidence="5" id="KW-0410">Iron transport</keyword>
<feature type="domain" description="TonB-dependent receptor plug" evidence="20">
    <location>
        <begin position="80"/>
        <end position="179"/>
    </location>
</feature>
<evidence type="ECO:0000259" key="20">
    <source>
        <dbReference type="Pfam" id="PF07715"/>
    </source>
</evidence>
<dbReference type="CDD" id="cd01347">
    <property type="entry name" value="ligand_gated_channel"/>
    <property type="match status" value="1"/>
</dbReference>
<evidence type="ECO:0000256" key="11">
    <source>
        <dbReference type="ARBA" id="ARBA00023136"/>
    </source>
</evidence>
<accession>A0A090V2S9</accession>
<dbReference type="AlphaFoldDB" id="A0A090V2S9"/>
<comment type="caution">
    <text evidence="21">The sequence shown here is derived from an EMBL/GenBank/DDBJ whole genome shotgun (WGS) entry which is preliminary data.</text>
</comment>
<feature type="domain" description="TonB-dependent receptor-like beta-barrel" evidence="19">
    <location>
        <begin position="257"/>
        <end position="701"/>
    </location>
</feature>
<dbReference type="InterPro" id="IPR012910">
    <property type="entry name" value="Plug_dom"/>
</dbReference>
<dbReference type="GO" id="GO:0009279">
    <property type="term" value="C:cell outer membrane"/>
    <property type="evidence" value="ECO:0007669"/>
    <property type="project" value="UniProtKB-SubCell"/>
</dbReference>
<keyword evidence="7 18" id="KW-0732">Signal</keyword>
<keyword evidence="13 14" id="KW-0998">Cell outer membrane</keyword>
<comment type="similarity">
    <text evidence="2 14 17">Belongs to the TonB-dependent receptor family.</text>
</comment>
<evidence type="ECO:0000256" key="17">
    <source>
        <dbReference type="RuleBase" id="RU003357"/>
    </source>
</evidence>
<keyword evidence="4 14" id="KW-1134">Transmembrane beta strand</keyword>
<dbReference type="InterPro" id="IPR037066">
    <property type="entry name" value="Plug_dom_sf"/>
</dbReference>
<keyword evidence="3 14" id="KW-0813">Transport</keyword>
<dbReference type="STRING" id="1115515.EV102420_15_01020"/>
<evidence type="ECO:0000256" key="15">
    <source>
        <dbReference type="PROSITE-ProRule" id="PRU10143"/>
    </source>
</evidence>
<dbReference type="GO" id="GO:0015344">
    <property type="term" value="F:siderophore uptake transmembrane transporter activity"/>
    <property type="evidence" value="ECO:0007669"/>
    <property type="project" value="TreeGrafter"/>
</dbReference>
<dbReference type="OrthoDB" id="8663017at2"/>
<keyword evidence="9" id="KW-0406">Ion transport</keyword>
<dbReference type="eggNOG" id="COG4773">
    <property type="taxonomic scope" value="Bacteria"/>
</dbReference>
<feature type="short sequence motif" description="TonB C-terminal box" evidence="16">
    <location>
        <begin position="714"/>
        <end position="731"/>
    </location>
</feature>
<keyword evidence="12 21" id="KW-0675">Receptor</keyword>
<comment type="subcellular location">
    <subcellularLocation>
        <location evidence="1 14">Cell outer membrane</location>
        <topology evidence="1 14">Multi-pass membrane protein</topology>
    </subcellularLocation>
</comment>
<name>A0A090V2S9_PSEVU</name>
<dbReference type="EMBL" id="BBMZ01000015">
    <property type="protein sequence ID" value="GAL59205.1"/>
    <property type="molecule type" value="Genomic_DNA"/>
</dbReference>
<reference evidence="21 22" key="1">
    <citation type="submission" date="2014-09" db="EMBL/GenBank/DDBJ databases">
        <title>Whole genome shotgun sequence of Escherichia vulneris NBRC 102420.</title>
        <authorList>
            <person name="Yoshida Y."/>
            <person name="Hosoyama A."/>
            <person name="Tsuchikane K."/>
            <person name="Ohji S."/>
            <person name="Ichikawa N."/>
            <person name="Kimura A."/>
            <person name="Yamazoe A."/>
            <person name="Ezaki T."/>
            <person name="Fujita N."/>
        </authorList>
    </citation>
    <scope>NUCLEOTIDE SEQUENCE [LARGE SCALE GENOMIC DNA]</scope>
    <source>
        <strain evidence="21 22">NBRC 102420</strain>
    </source>
</reference>
<dbReference type="Gene3D" id="2.40.170.20">
    <property type="entry name" value="TonB-dependent receptor, beta-barrel domain"/>
    <property type="match status" value="1"/>
</dbReference>
<evidence type="ECO:0000259" key="19">
    <source>
        <dbReference type="Pfam" id="PF00593"/>
    </source>
</evidence>
<protein>
    <submittedName>
        <fullName evidence="21">Ferric-rhodotorulic acid outer membrane receptor</fullName>
    </submittedName>
</protein>
<evidence type="ECO:0000256" key="5">
    <source>
        <dbReference type="ARBA" id="ARBA00022496"/>
    </source>
</evidence>
<dbReference type="Gene3D" id="2.170.130.10">
    <property type="entry name" value="TonB-dependent receptor, plug domain"/>
    <property type="match status" value="1"/>
</dbReference>
<dbReference type="InterPro" id="IPR010916">
    <property type="entry name" value="TonB_box_CS"/>
</dbReference>
<evidence type="ECO:0000256" key="9">
    <source>
        <dbReference type="ARBA" id="ARBA00023065"/>
    </source>
</evidence>
<dbReference type="PANTHER" id="PTHR32552">
    <property type="entry name" value="FERRICHROME IRON RECEPTOR-RELATED"/>
    <property type="match status" value="1"/>
</dbReference>
<dbReference type="Pfam" id="PF07715">
    <property type="entry name" value="Plug"/>
    <property type="match status" value="1"/>
</dbReference>
<dbReference type="InterPro" id="IPR036942">
    <property type="entry name" value="Beta-barrel_TonB_sf"/>
</dbReference>
<feature type="signal peptide" evidence="18">
    <location>
        <begin position="1"/>
        <end position="27"/>
    </location>
</feature>
<dbReference type="NCBIfam" id="NF007447">
    <property type="entry name" value="PRK10003.1"/>
    <property type="match status" value="1"/>
</dbReference>
<keyword evidence="22" id="KW-1185">Reference proteome</keyword>
<dbReference type="PANTHER" id="PTHR32552:SF74">
    <property type="entry name" value="HYDROXAMATE SIDEROPHORE RECEPTOR FHUE"/>
    <property type="match status" value="1"/>
</dbReference>
<organism evidence="21 22">
    <name type="scientific">Pseudescherichia vulneris NBRC 102420</name>
    <dbReference type="NCBI Taxonomy" id="1115515"/>
    <lineage>
        <taxon>Bacteria</taxon>
        <taxon>Pseudomonadati</taxon>
        <taxon>Pseudomonadota</taxon>
        <taxon>Gammaproteobacteria</taxon>
        <taxon>Enterobacterales</taxon>
        <taxon>Enterobacteriaceae</taxon>
        <taxon>Pseudescherichia</taxon>
    </lineage>
</organism>
<dbReference type="FunFam" id="2.170.130.10:FF:000006">
    <property type="entry name" value="FhuE outer membrane receptor"/>
    <property type="match status" value="1"/>
</dbReference>
<evidence type="ECO:0000256" key="1">
    <source>
        <dbReference type="ARBA" id="ARBA00004571"/>
    </source>
</evidence>
<evidence type="ECO:0000256" key="3">
    <source>
        <dbReference type="ARBA" id="ARBA00022448"/>
    </source>
</evidence>
<feature type="chain" id="PRO_5001864869" evidence="18">
    <location>
        <begin position="28"/>
        <end position="731"/>
    </location>
</feature>
<dbReference type="GO" id="GO:0015891">
    <property type="term" value="P:siderophore transport"/>
    <property type="evidence" value="ECO:0007669"/>
    <property type="project" value="InterPro"/>
</dbReference>
<gene>
    <name evidence="21" type="primary">fhuE</name>
    <name evidence="21" type="ORF">EV102420_15_01020</name>
</gene>
<evidence type="ECO:0000256" key="7">
    <source>
        <dbReference type="ARBA" id="ARBA00022729"/>
    </source>
</evidence>
<dbReference type="InterPro" id="IPR039426">
    <property type="entry name" value="TonB-dep_rcpt-like"/>
</dbReference>
<proteinExistence type="inferred from homology"/>
<keyword evidence="10 15" id="KW-0798">TonB box</keyword>
<evidence type="ECO:0000256" key="16">
    <source>
        <dbReference type="PROSITE-ProRule" id="PRU10144"/>
    </source>
</evidence>
<evidence type="ECO:0000256" key="10">
    <source>
        <dbReference type="ARBA" id="ARBA00023077"/>
    </source>
</evidence>
<dbReference type="NCBIfam" id="TIGR01783">
    <property type="entry name" value="TonB-siderophor"/>
    <property type="match status" value="1"/>
</dbReference>
<evidence type="ECO:0000256" key="12">
    <source>
        <dbReference type="ARBA" id="ARBA00023170"/>
    </source>
</evidence>
<evidence type="ECO:0000256" key="4">
    <source>
        <dbReference type="ARBA" id="ARBA00022452"/>
    </source>
</evidence>